<dbReference type="AlphaFoldDB" id="A0A1H4H871"/>
<dbReference type="EMBL" id="FNRQ01000007">
    <property type="protein sequence ID" value="SEB17610.1"/>
    <property type="molecule type" value="Genomic_DNA"/>
</dbReference>
<dbReference type="STRING" id="83784.SAMN05192564_107318"/>
<sequence length="34" mass="3766">MCAIVFGLDEIRDAHRVMEASEVGGKTVVVHCHR</sequence>
<accession>A0A1H4H871</accession>
<name>A0A1H4H871_9BURK</name>
<keyword evidence="2" id="KW-1185">Reference proteome</keyword>
<reference evidence="2" key="1">
    <citation type="submission" date="2016-10" db="EMBL/GenBank/DDBJ databases">
        <authorList>
            <person name="Varghese N."/>
            <person name="Submissions S."/>
        </authorList>
    </citation>
    <scope>NUCLEOTIDE SEQUENCE [LARGE SCALE GENOMIC DNA]</scope>
    <source>
        <strain evidence="2">LMG 24000</strain>
    </source>
</reference>
<evidence type="ECO:0000313" key="2">
    <source>
        <dbReference type="Proteomes" id="UP000198638"/>
    </source>
</evidence>
<organism evidence="1 2">
    <name type="scientific">Paraburkholderia sartisoli</name>
    <dbReference type="NCBI Taxonomy" id="83784"/>
    <lineage>
        <taxon>Bacteria</taxon>
        <taxon>Pseudomonadati</taxon>
        <taxon>Pseudomonadota</taxon>
        <taxon>Betaproteobacteria</taxon>
        <taxon>Burkholderiales</taxon>
        <taxon>Burkholderiaceae</taxon>
        <taxon>Paraburkholderia</taxon>
    </lineage>
</organism>
<dbReference type="Proteomes" id="UP000198638">
    <property type="component" value="Unassembled WGS sequence"/>
</dbReference>
<gene>
    <name evidence="1" type="ORF">SAMN05192564_107318</name>
</gene>
<protein>
    <submittedName>
        <fullName evidence="1">Uncharacterized protein</fullName>
    </submittedName>
</protein>
<proteinExistence type="predicted"/>
<evidence type="ECO:0000313" key="1">
    <source>
        <dbReference type="EMBL" id="SEB17610.1"/>
    </source>
</evidence>